<feature type="transmembrane region" description="Helical" evidence="12">
    <location>
        <begin position="568"/>
        <end position="589"/>
    </location>
</feature>
<keyword evidence="9 12" id="KW-0472">Membrane</keyword>
<organism evidence="13 14">
    <name type="scientific">Ladona fulva</name>
    <name type="common">Scarce chaser dragonfly</name>
    <name type="synonym">Libellula fulva</name>
    <dbReference type="NCBI Taxonomy" id="123851"/>
    <lineage>
        <taxon>Eukaryota</taxon>
        <taxon>Metazoa</taxon>
        <taxon>Ecdysozoa</taxon>
        <taxon>Arthropoda</taxon>
        <taxon>Hexapoda</taxon>
        <taxon>Insecta</taxon>
        <taxon>Pterygota</taxon>
        <taxon>Palaeoptera</taxon>
        <taxon>Odonata</taxon>
        <taxon>Epiprocta</taxon>
        <taxon>Anisoptera</taxon>
        <taxon>Libelluloidea</taxon>
        <taxon>Libellulidae</taxon>
        <taxon>Ladona</taxon>
    </lineage>
</organism>
<dbReference type="Pfam" id="PF00474">
    <property type="entry name" value="SSF"/>
    <property type="match status" value="1"/>
</dbReference>
<evidence type="ECO:0000256" key="8">
    <source>
        <dbReference type="ARBA" id="ARBA00023065"/>
    </source>
</evidence>
<gene>
    <name evidence="13" type="ORF">J437_LFUL005327</name>
</gene>
<dbReference type="OrthoDB" id="6132759at2759"/>
<reference evidence="13" key="1">
    <citation type="submission" date="2013-04" db="EMBL/GenBank/DDBJ databases">
        <authorList>
            <person name="Qu J."/>
            <person name="Murali S.C."/>
            <person name="Bandaranaike D."/>
            <person name="Bellair M."/>
            <person name="Blankenburg K."/>
            <person name="Chao H."/>
            <person name="Dinh H."/>
            <person name="Doddapaneni H."/>
            <person name="Downs B."/>
            <person name="Dugan-Rocha S."/>
            <person name="Elkadiri S."/>
            <person name="Gnanaolivu R.D."/>
            <person name="Hernandez B."/>
            <person name="Javaid M."/>
            <person name="Jayaseelan J.C."/>
            <person name="Lee S."/>
            <person name="Li M."/>
            <person name="Ming W."/>
            <person name="Munidasa M."/>
            <person name="Muniz J."/>
            <person name="Nguyen L."/>
            <person name="Ongeri F."/>
            <person name="Osuji N."/>
            <person name="Pu L.-L."/>
            <person name="Puazo M."/>
            <person name="Qu C."/>
            <person name="Quiroz J."/>
            <person name="Raj R."/>
            <person name="Weissenberger G."/>
            <person name="Xin Y."/>
            <person name="Zou X."/>
            <person name="Han Y."/>
            <person name="Richards S."/>
            <person name="Worley K."/>
            <person name="Muzny D."/>
            <person name="Gibbs R."/>
        </authorList>
    </citation>
    <scope>NUCLEOTIDE SEQUENCE</scope>
    <source>
        <strain evidence="13">Sampled in the wild</strain>
    </source>
</reference>
<dbReference type="InterPro" id="IPR038377">
    <property type="entry name" value="Na/Glc_symporter_sf"/>
</dbReference>
<feature type="transmembrane region" description="Helical" evidence="12">
    <location>
        <begin position="361"/>
        <end position="386"/>
    </location>
</feature>
<dbReference type="Proteomes" id="UP000792457">
    <property type="component" value="Unassembled WGS sequence"/>
</dbReference>
<dbReference type="GO" id="GO:0015293">
    <property type="term" value="F:symporter activity"/>
    <property type="evidence" value="ECO:0007669"/>
    <property type="project" value="TreeGrafter"/>
</dbReference>
<evidence type="ECO:0000256" key="7">
    <source>
        <dbReference type="ARBA" id="ARBA00023053"/>
    </source>
</evidence>
<feature type="transmembrane region" description="Helical" evidence="12">
    <location>
        <begin position="196"/>
        <end position="218"/>
    </location>
</feature>
<dbReference type="InterPro" id="IPR051163">
    <property type="entry name" value="Sodium:Solute_Symporter_SSF"/>
</dbReference>
<dbReference type="NCBIfam" id="TIGR00813">
    <property type="entry name" value="sss"/>
    <property type="match status" value="1"/>
</dbReference>
<keyword evidence="5 12" id="KW-0812">Transmembrane</keyword>
<dbReference type="EMBL" id="KZ308211">
    <property type="protein sequence ID" value="KAG8224758.1"/>
    <property type="molecule type" value="Genomic_DNA"/>
</dbReference>
<dbReference type="GO" id="GO:0005886">
    <property type="term" value="C:plasma membrane"/>
    <property type="evidence" value="ECO:0007669"/>
    <property type="project" value="UniProtKB-SubCell"/>
</dbReference>
<keyword evidence="3" id="KW-0813">Transport</keyword>
<dbReference type="PROSITE" id="PS50283">
    <property type="entry name" value="NA_SOLUT_SYMP_3"/>
    <property type="match status" value="1"/>
</dbReference>
<reference evidence="13" key="2">
    <citation type="submission" date="2017-10" db="EMBL/GenBank/DDBJ databases">
        <title>Ladona fulva Genome sequencing and assembly.</title>
        <authorList>
            <person name="Murali S."/>
            <person name="Richards S."/>
            <person name="Bandaranaike D."/>
            <person name="Bellair M."/>
            <person name="Blankenburg K."/>
            <person name="Chao H."/>
            <person name="Dinh H."/>
            <person name="Doddapaneni H."/>
            <person name="Dugan-Rocha S."/>
            <person name="Elkadiri S."/>
            <person name="Gnanaolivu R."/>
            <person name="Hernandez B."/>
            <person name="Skinner E."/>
            <person name="Javaid M."/>
            <person name="Lee S."/>
            <person name="Li M."/>
            <person name="Ming W."/>
            <person name="Munidasa M."/>
            <person name="Muniz J."/>
            <person name="Nguyen L."/>
            <person name="Hughes D."/>
            <person name="Osuji N."/>
            <person name="Pu L.-L."/>
            <person name="Puazo M."/>
            <person name="Qu C."/>
            <person name="Quiroz J."/>
            <person name="Raj R."/>
            <person name="Weissenberger G."/>
            <person name="Xin Y."/>
            <person name="Zou X."/>
            <person name="Han Y."/>
            <person name="Worley K."/>
            <person name="Muzny D."/>
            <person name="Gibbs R."/>
        </authorList>
    </citation>
    <scope>NUCLEOTIDE SEQUENCE</scope>
    <source>
        <strain evidence="13">Sampled in the wild</strain>
    </source>
</reference>
<comment type="subcellular location">
    <subcellularLocation>
        <location evidence="1">Cell membrane</location>
        <topology evidence="1">Multi-pass membrane protein</topology>
    </subcellularLocation>
</comment>
<dbReference type="PANTHER" id="PTHR42985">
    <property type="entry name" value="SODIUM-COUPLED MONOCARBOXYLATE TRANSPORTER"/>
    <property type="match status" value="1"/>
</dbReference>
<feature type="transmembrane region" description="Helical" evidence="12">
    <location>
        <begin position="480"/>
        <end position="501"/>
    </location>
</feature>
<feature type="transmembrane region" description="Helical" evidence="12">
    <location>
        <begin position="316"/>
        <end position="341"/>
    </location>
</feature>
<evidence type="ECO:0008006" key="15">
    <source>
        <dbReference type="Google" id="ProtNLM"/>
    </source>
</evidence>
<dbReference type="Gene3D" id="1.20.1730.10">
    <property type="entry name" value="Sodium/glucose cotransporter"/>
    <property type="match status" value="1"/>
</dbReference>
<keyword evidence="4" id="KW-1003">Cell membrane</keyword>
<feature type="transmembrane region" description="Helical" evidence="12">
    <location>
        <begin position="121"/>
        <end position="144"/>
    </location>
</feature>
<feature type="transmembrane region" description="Helical" evidence="12">
    <location>
        <begin position="451"/>
        <end position="473"/>
    </location>
</feature>
<evidence type="ECO:0000256" key="10">
    <source>
        <dbReference type="ARBA" id="ARBA00023201"/>
    </source>
</evidence>
<evidence type="ECO:0000256" key="6">
    <source>
        <dbReference type="ARBA" id="ARBA00022989"/>
    </source>
</evidence>
<feature type="transmembrane region" description="Helical" evidence="12">
    <location>
        <begin position="165"/>
        <end position="190"/>
    </location>
</feature>
<proteinExistence type="inferred from homology"/>
<evidence type="ECO:0000256" key="3">
    <source>
        <dbReference type="ARBA" id="ARBA00022448"/>
    </source>
</evidence>
<protein>
    <recommendedName>
        <fullName evidence="15">Sodium-coupled monocarboxylate transporter 1</fullName>
    </recommendedName>
</protein>
<dbReference type="GO" id="GO:0006814">
    <property type="term" value="P:sodium ion transport"/>
    <property type="evidence" value="ECO:0007669"/>
    <property type="project" value="UniProtKB-KW"/>
</dbReference>
<evidence type="ECO:0000256" key="9">
    <source>
        <dbReference type="ARBA" id="ARBA00023136"/>
    </source>
</evidence>
<evidence type="ECO:0000313" key="14">
    <source>
        <dbReference type="Proteomes" id="UP000792457"/>
    </source>
</evidence>
<sequence>MDYGESSENVSTTFSRHSTIVGASSQFRTFSTFDYSIFGAMLVSSSLIGVYFAFFAKQKQNTASEYLMGGRTIGVLPIAMSLIARTEFASSKSLIDDIFSCISGVTFLGASAEMYTYGTQYSTSIIGLLLASIASGTLFMPVYCKLQLNTSYEYLELRFDRSVRLLGSVLFLINSLLYIPIVVYIPALALSQVSGINIHLITPVVCLICIFYTSLGGLKAVVWTDALQTVLMYGSMFAIVCIGTKVVGGFEEVWKRNQRSGRIEFFNLSPDPTVRHTFWNTIFGATFNWLCHLSVNQSMVQRFLAMPSFKKAQAMISIFTVGILIIYATSLYAGLVIYASYYNCDLISSKVVRAPDQVLPYFVMEVASGIPGLPGLFMAGVFSAALSSMSTGINSMAGVIYEDFVEPFMKVKVPEAKAAFIMKVIAIAFGVVCVGMVFVVENLGTVIQVSWSLGGVTQGAWTALFVLGMFFPWTSVKGTWIGGVTGLIVMGFICFGTQASISSGKITFEKKPMTTEGCSFLNHDSNFTMGSNFTTTEMFGLSSAENFTAVDDHSDEDDDVLSIFRLSYTLYTLTGMVISVLVGLVASALTGLNDPADVDIDLLTPAIHPLYADRCKKGRKGLKVAENSEVMKELDEVHDLLTSRKSNESYLTLLRKFIV</sequence>
<dbReference type="PANTHER" id="PTHR42985:SF21">
    <property type="entry name" value="SODIUM-DEPENDENT MULTIVITAMIN TRANSPORTER-LIKE PROTEIN"/>
    <property type="match status" value="1"/>
</dbReference>
<dbReference type="InterPro" id="IPR001734">
    <property type="entry name" value="Na/solute_symporter"/>
</dbReference>
<comment type="similarity">
    <text evidence="2 11">Belongs to the sodium:solute symporter (SSF) (TC 2.A.21) family.</text>
</comment>
<dbReference type="CDD" id="cd11492">
    <property type="entry name" value="SLC5sbd_NIS-SMVT"/>
    <property type="match status" value="1"/>
</dbReference>
<feature type="transmembrane region" description="Helical" evidence="12">
    <location>
        <begin position="230"/>
        <end position="250"/>
    </location>
</feature>
<keyword evidence="8" id="KW-0406">Ion transport</keyword>
<evidence type="ECO:0000256" key="12">
    <source>
        <dbReference type="SAM" id="Phobius"/>
    </source>
</evidence>
<keyword evidence="14" id="KW-1185">Reference proteome</keyword>
<accession>A0A8K0K2H4</accession>
<name>A0A8K0K2H4_LADFU</name>
<feature type="transmembrane region" description="Helical" evidence="12">
    <location>
        <begin position="66"/>
        <end position="84"/>
    </location>
</feature>
<evidence type="ECO:0000256" key="5">
    <source>
        <dbReference type="ARBA" id="ARBA00022692"/>
    </source>
</evidence>
<keyword evidence="6 12" id="KW-1133">Transmembrane helix</keyword>
<feature type="transmembrane region" description="Helical" evidence="12">
    <location>
        <begin position="35"/>
        <end position="54"/>
    </location>
</feature>
<feature type="transmembrane region" description="Helical" evidence="12">
    <location>
        <begin position="418"/>
        <end position="439"/>
    </location>
</feature>
<evidence type="ECO:0000256" key="1">
    <source>
        <dbReference type="ARBA" id="ARBA00004651"/>
    </source>
</evidence>
<comment type="caution">
    <text evidence="13">The sequence shown here is derived from an EMBL/GenBank/DDBJ whole genome shotgun (WGS) entry which is preliminary data.</text>
</comment>
<dbReference type="AlphaFoldDB" id="A0A8K0K2H4"/>
<evidence type="ECO:0000256" key="2">
    <source>
        <dbReference type="ARBA" id="ARBA00006434"/>
    </source>
</evidence>
<keyword evidence="7" id="KW-0915">Sodium</keyword>
<evidence type="ECO:0000256" key="11">
    <source>
        <dbReference type="RuleBase" id="RU362091"/>
    </source>
</evidence>
<evidence type="ECO:0000256" key="4">
    <source>
        <dbReference type="ARBA" id="ARBA00022475"/>
    </source>
</evidence>
<keyword evidence="10" id="KW-0739">Sodium transport</keyword>
<evidence type="ECO:0000313" key="13">
    <source>
        <dbReference type="EMBL" id="KAG8224758.1"/>
    </source>
</evidence>